<dbReference type="EMBL" id="CP000249">
    <property type="protein sequence ID" value="ABD13098.1"/>
    <property type="molecule type" value="Genomic_DNA"/>
</dbReference>
<feature type="binding site" evidence="1">
    <location>
        <position position="42"/>
    </location>
    <ligand>
        <name>Mg(2+)</name>
        <dbReference type="ChEBI" id="CHEBI:18420"/>
        <label>4</label>
    </ligand>
</feature>
<dbReference type="HOGENOM" id="CLU_046964_0_1_11"/>
<feature type="binding site" evidence="1">
    <location>
        <position position="135"/>
    </location>
    <ligand>
        <name>Mg(2+)</name>
        <dbReference type="ChEBI" id="CHEBI:18420"/>
        <label>1</label>
    </ligand>
</feature>
<evidence type="ECO:0000313" key="3">
    <source>
        <dbReference type="EMBL" id="ABD13098.1"/>
    </source>
</evidence>
<comment type="caution">
    <text evidence="1">Lacks conserved residue(s) required for the propagation of feature annotation.</text>
</comment>
<dbReference type="GO" id="GO:0009030">
    <property type="term" value="F:thiamine-phosphate kinase activity"/>
    <property type="evidence" value="ECO:0007669"/>
    <property type="project" value="UniProtKB-UniRule"/>
</dbReference>
<dbReference type="Gene3D" id="3.30.1330.10">
    <property type="entry name" value="PurM-like, N-terminal domain"/>
    <property type="match status" value="1"/>
</dbReference>
<dbReference type="UniPathway" id="UPA00060">
    <property type="reaction ID" value="UER00142"/>
</dbReference>
<dbReference type="STRING" id="106370.Francci3_3747"/>
<proteinExistence type="inferred from homology"/>
<dbReference type="GO" id="GO:0009228">
    <property type="term" value="P:thiamine biosynthetic process"/>
    <property type="evidence" value="ECO:0007669"/>
    <property type="project" value="UniProtKB-KW"/>
</dbReference>
<evidence type="ECO:0000256" key="1">
    <source>
        <dbReference type="HAMAP-Rule" id="MF_02128"/>
    </source>
</evidence>
<protein>
    <recommendedName>
        <fullName evidence="1">Thiamine-monophosphate kinase</fullName>
        <shortName evidence="1">TMP kinase</shortName>
        <shortName evidence="1">Thiamine-phosphate kinase</shortName>
        <ecNumber evidence="1">2.7.4.16</ecNumber>
    </recommendedName>
</protein>
<keyword evidence="1 3" id="KW-0418">Kinase</keyword>
<feature type="binding site" evidence="1">
    <location>
        <position position="234"/>
    </location>
    <ligand>
        <name>ATP</name>
        <dbReference type="ChEBI" id="CHEBI:30616"/>
    </ligand>
</feature>
<dbReference type="GO" id="GO:0009229">
    <property type="term" value="P:thiamine diphosphate biosynthetic process"/>
    <property type="evidence" value="ECO:0007669"/>
    <property type="project" value="UniProtKB-UniRule"/>
</dbReference>
<feature type="binding site" evidence="1">
    <location>
        <position position="56"/>
    </location>
    <ligand>
        <name>Mg(2+)</name>
        <dbReference type="ChEBI" id="CHEBI:18420"/>
        <label>4</label>
    </ligand>
</feature>
<keyword evidence="1" id="KW-0784">Thiamine biosynthesis</keyword>
<dbReference type="GO" id="GO:0000287">
    <property type="term" value="F:magnesium ion binding"/>
    <property type="evidence" value="ECO:0007669"/>
    <property type="project" value="UniProtKB-UniRule"/>
</dbReference>
<keyword evidence="4" id="KW-1185">Reference proteome</keyword>
<accession>Q2J6J4</accession>
<keyword evidence="1" id="KW-0479">Metal-binding</keyword>
<name>Q2J6J4_FRACC</name>
<feature type="binding site" evidence="1">
    <location>
        <position position="160"/>
    </location>
    <ligand>
        <name>ATP</name>
        <dbReference type="ChEBI" id="CHEBI:30616"/>
    </ligand>
</feature>
<dbReference type="HAMAP" id="MF_02128">
    <property type="entry name" value="TMP_kinase"/>
    <property type="match status" value="1"/>
</dbReference>
<comment type="catalytic activity">
    <reaction evidence="1">
        <text>thiamine phosphate + ATP = thiamine diphosphate + ADP</text>
        <dbReference type="Rhea" id="RHEA:15913"/>
        <dbReference type="ChEBI" id="CHEBI:30616"/>
        <dbReference type="ChEBI" id="CHEBI:37575"/>
        <dbReference type="ChEBI" id="CHEBI:58937"/>
        <dbReference type="ChEBI" id="CHEBI:456216"/>
        <dbReference type="EC" id="2.7.4.16"/>
    </reaction>
</comment>
<gene>
    <name evidence="1" type="primary">thiL</name>
    <name evidence="3" type="ordered locus">Francci3_3747</name>
</gene>
<dbReference type="PhylomeDB" id="Q2J6J4"/>
<dbReference type="RefSeq" id="WP_011438122.1">
    <property type="nucleotide sequence ID" value="NC_007777.1"/>
</dbReference>
<feature type="binding site" evidence="1">
    <location>
        <position position="232"/>
    </location>
    <ligand>
        <name>Mg(2+)</name>
        <dbReference type="ChEBI" id="CHEBI:18420"/>
        <label>3</label>
    </ligand>
</feature>
<feature type="binding site" evidence="1">
    <location>
        <begin position="134"/>
        <end position="135"/>
    </location>
    <ligand>
        <name>ATP</name>
        <dbReference type="ChEBI" id="CHEBI:30616"/>
    </ligand>
</feature>
<feature type="binding site" evidence="1">
    <location>
        <position position="58"/>
    </location>
    <ligand>
        <name>Mg(2+)</name>
        <dbReference type="ChEBI" id="CHEBI:18420"/>
        <label>1</label>
    </ligand>
</feature>
<feature type="binding site" evidence="1">
    <location>
        <position position="87"/>
    </location>
    <ligand>
        <name>Mg(2+)</name>
        <dbReference type="ChEBI" id="CHEBI:18420"/>
        <label>3</label>
    </ligand>
</feature>
<dbReference type="CDD" id="cd02194">
    <property type="entry name" value="ThiL"/>
    <property type="match status" value="1"/>
</dbReference>
<dbReference type="eggNOG" id="COG0611">
    <property type="taxonomic scope" value="Bacteria"/>
</dbReference>
<comment type="function">
    <text evidence="1">Catalyzes the ATP-dependent phosphorylation of thiamine-monophosphate (TMP) to form thiamine-pyrophosphate (TPP), the active form of vitamin B1.</text>
</comment>
<dbReference type="InterPro" id="IPR036676">
    <property type="entry name" value="PurM-like_C_sf"/>
</dbReference>
<evidence type="ECO:0000313" key="4">
    <source>
        <dbReference type="Proteomes" id="UP000001937"/>
    </source>
</evidence>
<sequence length="344" mass="34485">MGSHGRPPAGATLRDLGEFGLIEAVTARFSHGRDVLVGPGDDAAVLAAPDGRVVVTTDLLLEGRHFRRDWSSAVDVGHKAAAQNLADVASMGARPTGLFLGFAAPGDLAVDWALAMADGMAEECAQAGASVSGGDVSSADSIMLGVTALGDLQGRPPVLRSGARPGDAVVLAGRLGWAQAGLALLTAGSAAGDSRWVDDPRWKELIAAHRRPRPPYALGPVLAAAGAHAMCDVSDGLVADLGHIAVASGVSIDLASEAFLIDEAMRSAGAALDVDPLRWVLGGGEDHPLVACLPPGVTPPAGCIVIGSVLSGAGSAGAGVTVDGERPVGSDGWDHYGQSATDAS</sequence>
<dbReference type="Pfam" id="PF00586">
    <property type="entry name" value="AIRS"/>
    <property type="match status" value="1"/>
</dbReference>
<dbReference type="NCBIfam" id="TIGR01379">
    <property type="entry name" value="thiL"/>
    <property type="match status" value="1"/>
</dbReference>
<comment type="pathway">
    <text evidence="1">Cofactor biosynthesis; thiamine diphosphate biosynthesis; thiamine diphosphate from thiamine phosphate: step 1/1.</text>
</comment>
<feature type="binding site" evidence="1">
    <location>
        <position position="87"/>
    </location>
    <ligand>
        <name>Mg(2+)</name>
        <dbReference type="ChEBI" id="CHEBI:18420"/>
        <label>2</label>
    </ligand>
</feature>
<dbReference type="InterPro" id="IPR036921">
    <property type="entry name" value="PurM-like_N_sf"/>
</dbReference>
<dbReference type="InterPro" id="IPR016188">
    <property type="entry name" value="PurM-like_N"/>
</dbReference>
<reference evidence="3 4" key="1">
    <citation type="journal article" date="2007" name="Genome Res.">
        <title>Genome characteristics of facultatively symbiotic Frankia sp. strains reflect host range and host plant biogeography.</title>
        <authorList>
            <person name="Normand P."/>
            <person name="Lapierre P."/>
            <person name="Tisa L.S."/>
            <person name="Gogarten J.P."/>
            <person name="Alloisio N."/>
            <person name="Bagnarol E."/>
            <person name="Bassi C.A."/>
            <person name="Berry A.M."/>
            <person name="Bickhart D.M."/>
            <person name="Choisne N."/>
            <person name="Couloux A."/>
            <person name="Cournoyer B."/>
            <person name="Cruveiller S."/>
            <person name="Daubin V."/>
            <person name="Demange N."/>
            <person name="Francino M.P."/>
            <person name="Goltsman E."/>
            <person name="Huang Y."/>
            <person name="Kopp O.R."/>
            <person name="Labarre L."/>
            <person name="Lapidus A."/>
            <person name="Lavire C."/>
            <person name="Marechal J."/>
            <person name="Martinez M."/>
            <person name="Mastronunzio J.E."/>
            <person name="Mullin B.C."/>
            <person name="Niemann J."/>
            <person name="Pujic P."/>
            <person name="Rawnsley T."/>
            <person name="Rouy Z."/>
            <person name="Schenowitz C."/>
            <person name="Sellstedt A."/>
            <person name="Tavares F."/>
            <person name="Tomkins J.P."/>
            <person name="Vallenet D."/>
            <person name="Valverde C."/>
            <person name="Wall L.G."/>
            <person name="Wang Y."/>
            <person name="Medigue C."/>
            <person name="Benson D.R."/>
        </authorList>
    </citation>
    <scope>NUCLEOTIDE SEQUENCE [LARGE SCALE GENOMIC DNA]</scope>
    <source>
        <strain evidence="4">DSM 45818 / CECT 9043 / CcI3</strain>
    </source>
</reference>
<organism evidence="3 4">
    <name type="scientific">Frankia casuarinae (strain DSM 45818 / CECT 9043 / HFP020203 / CcI3)</name>
    <dbReference type="NCBI Taxonomy" id="106370"/>
    <lineage>
        <taxon>Bacteria</taxon>
        <taxon>Bacillati</taxon>
        <taxon>Actinomycetota</taxon>
        <taxon>Actinomycetes</taxon>
        <taxon>Frankiales</taxon>
        <taxon>Frankiaceae</taxon>
        <taxon>Frankia</taxon>
    </lineage>
</organism>
<dbReference type="KEGG" id="fra:Francci3_3747"/>
<dbReference type="EC" id="2.7.4.16" evidence="1"/>
<feature type="binding site" evidence="1">
    <location>
        <position position="285"/>
    </location>
    <ligand>
        <name>substrate</name>
    </ligand>
</feature>
<comment type="miscellaneous">
    <text evidence="1">Reaction mechanism of ThiL seems to utilize a direct, inline transfer of the gamma-phosphate of ATP to TMP rather than a phosphorylated enzyme intermediate.</text>
</comment>
<dbReference type="InterPro" id="IPR006283">
    <property type="entry name" value="ThiL-like"/>
</dbReference>
<feature type="binding site" evidence="1">
    <location>
        <position position="87"/>
    </location>
    <ligand>
        <name>Mg(2+)</name>
        <dbReference type="ChEBI" id="CHEBI:18420"/>
        <label>4</label>
    </ligand>
</feature>
<dbReference type="SUPFAM" id="SSF55326">
    <property type="entry name" value="PurM N-terminal domain-like"/>
    <property type="match status" value="1"/>
</dbReference>
<keyword evidence="1" id="KW-0067">ATP-binding</keyword>
<keyword evidence="1" id="KW-0460">Magnesium</keyword>
<feature type="binding site" evidence="1">
    <location>
        <position position="58"/>
    </location>
    <ligand>
        <name>Mg(2+)</name>
        <dbReference type="ChEBI" id="CHEBI:18420"/>
        <label>2</label>
    </ligand>
</feature>
<dbReference type="PANTHER" id="PTHR30270:SF0">
    <property type="entry name" value="THIAMINE-MONOPHOSPHATE KINASE"/>
    <property type="match status" value="1"/>
</dbReference>
<dbReference type="AlphaFoldDB" id="Q2J6J4"/>
<dbReference type="PANTHER" id="PTHR30270">
    <property type="entry name" value="THIAMINE-MONOPHOSPHATE KINASE"/>
    <property type="match status" value="1"/>
</dbReference>
<feature type="binding site" evidence="1">
    <location>
        <position position="42"/>
    </location>
    <ligand>
        <name>Mg(2+)</name>
        <dbReference type="ChEBI" id="CHEBI:18420"/>
        <label>3</label>
    </ligand>
</feature>
<dbReference type="GO" id="GO:0005524">
    <property type="term" value="F:ATP binding"/>
    <property type="evidence" value="ECO:0007669"/>
    <property type="project" value="UniProtKB-UniRule"/>
</dbReference>
<dbReference type="NCBIfam" id="NF004351">
    <property type="entry name" value="PRK05731.1-4"/>
    <property type="match status" value="1"/>
</dbReference>
<feature type="domain" description="PurM-like N-terminal" evidence="2">
    <location>
        <begin position="40"/>
        <end position="150"/>
    </location>
</feature>
<evidence type="ECO:0000259" key="2">
    <source>
        <dbReference type="Pfam" id="PF00586"/>
    </source>
</evidence>
<feature type="binding site" evidence="1">
    <location>
        <position position="65"/>
    </location>
    <ligand>
        <name>substrate</name>
    </ligand>
</feature>
<feature type="binding site" evidence="1">
    <location>
        <position position="57"/>
    </location>
    <ligand>
        <name>Mg(2+)</name>
        <dbReference type="ChEBI" id="CHEBI:18420"/>
        <label>1</label>
    </ligand>
</feature>
<comment type="similarity">
    <text evidence="1">Belongs to the thiamine-monophosphate kinase family.</text>
</comment>
<feature type="binding site" evidence="1">
    <location>
        <position position="333"/>
    </location>
    <ligand>
        <name>substrate</name>
    </ligand>
</feature>
<keyword evidence="1" id="KW-0547">Nucleotide-binding</keyword>
<dbReference type="SUPFAM" id="SSF56042">
    <property type="entry name" value="PurM C-terminal domain-like"/>
    <property type="match status" value="1"/>
</dbReference>
<dbReference type="Proteomes" id="UP000001937">
    <property type="component" value="Chromosome"/>
</dbReference>
<dbReference type="OrthoDB" id="9802811at2"/>
<keyword evidence="1 3" id="KW-0808">Transferase</keyword>
<dbReference type="PIRSF" id="PIRSF005303">
    <property type="entry name" value="Thiam_monoph_kin"/>
    <property type="match status" value="1"/>
</dbReference>
<dbReference type="Gene3D" id="3.90.650.10">
    <property type="entry name" value="PurM-like C-terminal domain"/>
    <property type="match status" value="1"/>
</dbReference>
<feature type="binding site" evidence="1">
    <location>
        <position position="235"/>
    </location>
    <ligand>
        <name>Mg(2+)</name>
        <dbReference type="ChEBI" id="CHEBI:18420"/>
        <label>5</label>
    </ligand>
</feature>